<gene>
    <name evidence="1" type="ORF">CANARDRAFT_217924</name>
</gene>
<protein>
    <submittedName>
        <fullName evidence="1">Uncharacterized protein</fullName>
    </submittedName>
</protein>
<dbReference type="AlphaFoldDB" id="A0A1E4T7A3"/>
<dbReference type="Proteomes" id="UP000094801">
    <property type="component" value="Unassembled WGS sequence"/>
</dbReference>
<organism evidence="1 2">
    <name type="scientific">[Candida] arabinofermentans NRRL YB-2248</name>
    <dbReference type="NCBI Taxonomy" id="983967"/>
    <lineage>
        <taxon>Eukaryota</taxon>
        <taxon>Fungi</taxon>
        <taxon>Dikarya</taxon>
        <taxon>Ascomycota</taxon>
        <taxon>Saccharomycotina</taxon>
        <taxon>Pichiomycetes</taxon>
        <taxon>Pichiales</taxon>
        <taxon>Pichiaceae</taxon>
        <taxon>Ogataea</taxon>
        <taxon>Ogataea/Candida clade</taxon>
    </lineage>
</organism>
<evidence type="ECO:0000313" key="2">
    <source>
        <dbReference type="Proteomes" id="UP000094801"/>
    </source>
</evidence>
<reference evidence="2" key="1">
    <citation type="submission" date="2016-04" db="EMBL/GenBank/DDBJ databases">
        <title>Comparative genomics of biotechnologically important yeasts.</title>
        <authorList>
            <consortium name="DOE Joint Genome Institute"/>
            <person name="Riley R."/>
            <person name="Haridas S."/>
            <person name="Wolfe K.H."/>
            <person name="Lopes M.R."/>
            <person name="Hittinger C.T."/>
            <person name="Goker M."/>
            <person name="Salamov A."/>
            <person name="Wisecaver J."/>
            <person name="Long T.M."/>
            <person name="Aerts A.L."/>
            <person name="Barry K."/>
            <person name="Choi C."/>
            <person name="Clum A."/>
            <person name="Coughlan A.Y."/>
            <person name="Deshpande S."/>
            <person name="Douglass A.P."/>
            <person name="Hanson S.J."/>
            <person name="Klenk H.-P."/>
            <person name="Labutti K."/>
            <person name="Lapidus A."/>
            <person name="Lindquist E."/>
            <person name="Lipzen A."/>
            <person name="Meier-Kolthoff J.P."/>
            <person name="Ohm R.A."/>
            <person name="Otillar R.P."/>
            <person name="Pangilinan J."/>
            <person name="Peng Y."/>
            <person name="Rokas A."/>
            <person name="Rosa C.A."/>
            <person name="Scheuner C."/>
            <person name="Sibirny A.A."/>
            <person name="Slot J.C."/>
            <person name="Stielow J.B."/>
            <person name="Sun H."/>
            <person name="Kurtzman C.P."/>
            <person name="Blackwell M."/>
            <person name="Grigoriev I.V."/>
            <person name="Jeffries T.W."/>
        </authorList>
    </citation>
    <scope>NUCLEOTIDE SEQUENCE [LARGE SCALE GENOMIC DNA]</scope>
    <source>
        <strain evidence="2">NRRL YB-2248</strain>
    </source>
</reference>
<evidence type="ECO:0000313" key="1">
    <source>
        <dbReference type="EMBL" id="ODV87615.1"/>
    </source>
</evidence>
<proteinExistence type="predicted"/>
<keyword evidence="2" id="KW-1185">Reference proteome</keyword>
<sequence length="119" mass="14011">MIFNHDNLNHDKKKRVIMTYLYIKNQQHKWVESQIRLRVNTQKASIPRPRHRSGAVQRSPKACWISDAAARQRFSCSLRGMLTAYISNYVIALLKYDGQSHRSKIQQHLPFFKTGVQRC</sequence>
<name>A0A1E4T7A3_9ASCO</name>
<accession>A0A1E4T7A3</accession>
<dbReference type="EMBL" id="KV453848">
    <property type="protein sequence ID" value="ODV87615.1"/>
    <property type="molecule type" value="Genomic_DNA"/>
</dbReference>